<evidence type="ECO:0000313" key="1">
    <source>
        <dbReference type="EMBL" id="WPX72307.1"/>
    </source>
</evidence>
<dbReference type="EMBL" id="CP136422">
    <property type="protein sequence ID" value="WPX72307.1"/>
    <property type="molecule type" value="Genomic_DNA"/>
</dbReference>
<keyword evidence="2" id="KW-1185">Reference proteome</keyword>
<sequence length="125" mass="14825">MEYKNHPMIYLLISKKDNRLEGYYTNAELAEFYPFSGWDNLVAQLRLRVNEPYFEAEMQPPRQCLQKGRPTFSRLFVVEIMYQQHGDWQGCIHGLKCGTMPFKSREDLKEKLLNENIKDMTDKAV</sequence>
<organism evidence="1 2">
    <name type="scientific">Blautia producta</name>
    <dbReference type="NCBI Taxonomy" id="33035"/>
    <lineage>
        <taxon>Bacteria</taxon>
        <taxon>Bacillati</taxon>
        <taxon>Bacillota</taxon>
        <taxon>Clostridia</taxon>
        <taxon>Lachnospirales</taxon>
        <taxon>Lachnospiraceae</taxon>
        <taxon>Blautia</taxon>
    </lineage>
</organism>
<reference evidence="1" key="1">
    <citation type="submission" date="2023-10" db="EMBL/GenBank/DDBJ databases">
        <title>Genome sequence of Blautia coccoides DSM 935.</title>
        <authorList>
            <person name="Boeer T."/>
            <person name="Bengelsdorf F.R."/>
            <person name="Daniel R."/>
            <person name="Poehlein A."/>
        </authorList>
    </citation>
    <scope>NUCLEOTIDE SEQUENCE [LARGE SCALE GENOMIC DNA]</scope>
    <source>
        <strain evidence="1">DSM 935</strain>
    </source>
</reference>
<accession>A0ABZ0U523</accession>
<evidence type="ECO:0000313" key="2">
    <source>
        <dbReference type="Proteomes" id="UP001325248"/>
    </source>
</evidence>
<dbReference type="Proteomes" id="UP001325248">
    <property type="component" value="Chromosome"/>
</dbReference>
<gene>
    <name evidence="1" type="ORF">BLCOC_06430</name>
</gene>
<name>A0ABZ0U523_9FIRM</name>
<protein>
    <submittedName>
        <fullName evidence="1">Uncharacterized protein</fullName>
    </submittedName>
</protein>
<proteinExistence type="predicted"/>